<evidence type="ECO:0000313" key="3">
    <source>
        <dbReference type="Proteomes" id="UP001652395"/>
    </source>
</evidence>
<dbReference type="EMBL" id="JAOQJF010000002">
    <property type="protein sequence ID" value="MCU6798555.1"/>
    <property type="molecule type" value="Genomic_DNA"/>
</dbReference>
<gene>
    <name evidence="2" type="ORF">OCV69_01130</name>
</gene>
<name>A0ABT2UV99_9FIRM</name>
<sequence>MAMDEIDKNLTISEGKFIKNRMNRSTGKGEYRKNEKKDPGLWNQNWRSPCGSFK</sequence>
<protein>
    <submittedName>
        <fullName evidence="2">Uncharacterized protein</fullName>
    </submittedName>
</protein>
<keyword evidence="3" id="KW-1185">Reference proteome</keyword>
<reference evidence="2 3" key="1">
    <citation type="journal article" date="2021" name="ISME Commun">
        <title>Automated analysis of genomic sequences facilitates high-throughput and comprehensive description of bacteria.</title>
        <authorList>
            <person name="Hitch T.C.A."/>
        </authorList>
    </citation>
    <scope>NUCLEOTIDE SEQUENCE [LARGE SCALE GENOMIC DNA]</scope>
    <source>
        <strain evidence="3">f_CCE</strain>
    </source>
</reference>
<organism evidence="2 3">
    <name type="scientific">Alitiscatomonas aceti</name>
    <dbReference type="NCBI Taxonomy" id="2981724"/>
    <lineage>
        <taxon>Bacteria</taxon>
        <taxon>Bacillati</taxon>
        <taxon>Bacillota</taxon>
        <taxon>Clostridia</taxon>
        <taxon>Lachnospirales</taxon>
        <taxon>Lachnospiraceae</taxon>
        <taxon>Alitiscatomonas</taxon>
    </lineage>
</organism>
<feature type="region of interest" description="Disordered" evidence="1">
    <location>
        <begin position="21"/>
        <end position="54"/>
    </location>
</feature>
<dbReference type="RefSeq" id="WP_262562912.1">
    <property type="nucleotide sequence ID" value="NZ_JAOQJF010000002.1"/>
</dbReference>
<evidence type="ECO:0000256" key="1">
    <source>
        <dbReference type="SAM" id="MobiDB-lite"/>
    </source>
</evidence>
<feature type="compositionally biased region" description="Basic and acidic residues" evidence="1">
    <location>
        <begin position="27"/>
        <end position="39"/>
    </location>
</feature>
<accession>A0ABT2UV99</accession>
<dbReference type="Proteomes" id="UP001652395">
    <property type="component" value="Unassembled WGS sequence"/>
</dbReference>
<comment type="caution">
    <text evidence="2">The sequence shown here is derived from an EMBL/GenBank/DDBJ whole genome shotgun (WGS) entry which is preliminary data.</text>
</comment>
<proteinExistence type="predicted"/>
<evidence type="ECO:0000313" key="2">
    <source>
        <dbReference type="EMBL" id="MCU6798555.1"/>
    </source>
</evidence>